<accession>A0A5E4PH11</accession>
<dbReference type="PROSITE" id="PS50914">
    <property type="entry name" value="BON"/>
    <property type="match status" value="1"/>
</dbReference>
<reference evidence="2 3" key="1">
    <citation type="submission" date="2019-08" db="EMBL/GenBank/DDBJ databases">
        <authorList>
            <person name="Guy L."/>
        </authorList>
    </citation>
    <scope>NUCLEOTIDE SEQUENCE [LARGE SCALE GENOMIC DNA]</scope>
    <source>
        <strain evidence="2 3">SGT-108</strain>
    </source>
</reference>
<evidence type="ECO:0000313" key="3">
    <source>
        <dbReference type="Proteomes" id="UP000324194"/>
    </source>
</evidence>
<dbReference type="AlphaFoldDB" id="A0A5E4PH11"/>
<name>A0A5E4PH11_9COXI</name>
<dbReference type="RefSeq" id="WP_148338931.1">
    <property type="nucleotide sequence ID" value="NZ_LR699119.1"/>
</dbReference>
<dbReference type="PANTHER" id="PTHR34606">
    <property type="entry name" value="BON DOMAIN-CONTAINING PROTEIN"/>
    <property type="match status" value="1"/>
</dbReference>
<dbReference type="Proteomes" id="UP000324194">
    <property type="component" value="Chromosome 1"/>
</dbReference>
<dbReference type="KEGG" id="asip:AQUSIP_09330"/>
<dbReference type="InterPro" id="IPR051686">
    <property type="entry name" value="Lipoprotein_DolP"/>
</dbReference>
<evidence type="ECO:0000313" key="2">
    <source>
        <dbReference type="EMBL" id="VVC75643.1"/>
    </source>
</evidence>
<dbReference type="PANTHER" id="PTHR34606:SF15">
    <property type="entry name" value="BON DOMAIN-CONTAINING PROTEIN"/>
    <property type="match status" value="1"/>
</dbReference>
<protein>
    <recommendedName>
        <fullName evidence="1">BON domain-containing protein</fullName>
    </recommendedName>
</protein>
<sequence length="157" mass="16493">MMLPVRDLIIILCRRLPAGMLACAWFYAGPVISQNVDMNKITQQDINAVSTTTSGAIMPNNVIMNPNAKLPAVNQASQQTTAATPADTEIVTAILSRLSQEQTLASSNIQAACHEGEVTLTGTASSMAQISNAINLAKSIPGVKTVTSRIVIKGTGK</sequence>
<dbReference type="EMBL" id="LR699119">
    <property type="protein sequence ID" value="VVC75643.1"/>
    <property type="molecule type" value="Genomic_DNA"/>
</dbReference>
<evidence type="ECO:0000259" key="1">
    <source>
        <dbReference type="PROSITE" id="PS50914"/>
    </source>
</evidence>
<organism evidence="2 3">
    <name type="scientific">Aquicella siphonis</name>
    <dbReference type="NCBI Taxonomy" id="254247"/>
    <lineage>
        <taxon>Bacteria</taxon>
        <taxon>Pseudomonadati</taxon>
        <taxon>Pseudomonadota</taxon>
        <taxon>Gammaproteobacteria</taxon>
        <taxon>Legionellales</taxon>
        <taxon>Coxiellaceae</taxon>
        <taxon>Aquicella</taxon>
    </lineage>
</organism>
<proteinExistence type="predicted"/>
<dbReference type="Pfam" id="PF04972">
    <property type="entry name" value="BON"/>
    <property type="match status" value="1"/>
</dbReference>
<dbReference type="Gene3D" id="3.30.1340.30">
    <property type="match status" value="1"/>
</dbReference>
<gene>
    <name evidence="2" type="ORF">AQUSIP_09330</name>
</gene>
<dbReference type="OrthoDB" id="863206at2"/>
<keyword evidence="3" id="KW-1185">Reference proteome</keyword>
<feature type="domain" description="BON" evidence="1">
    <location>
        <begin position="86"/>
        <end position="154"/>
    </location>
</feature>
<dbReference type="InterPro" id="IPR007055">
    <property type="entry name" value="BON_dom"/>
</dbReference>